<evidence type="ECO:0000313" key="4">
    <source>
        <dbReference type="Proteomes" id="UP000006790"/>
    </source>
</evidence>
<dbReference type="OrthoDB" id="27073at2759"/>
<evidence type="ECO:0000256" key="1">
    <source>
        <dbReference type="PROSITE-ProRule" id="PRU00330"/>
    </source>
</evidence>
<dbReference type="Proteomes" id="UP000006790">
    <property type="component" value="Chromosome 2"/>
</dbReference>
<keyword evidence="4" id="KW-1185">Reference proteome</keyword>
<dbReference type="KEGG" id="erc:Ecym_2336"/>
<dbReference type="AlphaFoldDB" id="G8JQ73"/>
<evidence type="ECO:0000313" key="3">
    <source>
        <dbReference type="EMBL" id="AET38075.1"/>
    </source>
</evidence>
<proteinExistence type="inferred from homology"/>
<dbReference type="SUPFAM" id="SSF75632">
    <property type="entry name" value="Cullin homology domain"/>
    <property type="match status" value="1"/>
</dbReference>
<dbReference type="EMBL" id="CP002498">
    <property type="protein sequence ID" value="AET38075.1"/>
    <property type="molecule type" value="Genomic_DNA"/>
</dbReference>
<dbReference type="InParanoid" id="G8JQ73"/>
<dbReference type="STRING" id="931890.G8JQ73"/>
<gene>
    <name evidence="3" type="ordered locus">Ecym_2336</name>
</gene>
<organism evidence="3 4">
    <name type="scientific">Eremothecium cymbalariae (strain CBS 270.75 / DBVPG 7215 / KCTC 17166 / NRRL Y-17582)</name>
    <name type="common">Yeast</name>
    <dbReference type="NCBI Taxonomy" id="931890"/>
    <lineage>
        <taxon>Eukaryota</taxon>
        <taxon>Fungi</taxon>
        <taxon>Dikarya</taxon>
        <taxon>Ascomycota</taxon>
        <taxon>Saccharomycotina</taxon>
        <taxon>Saccharomycetes</taxon>
        <taxon>Saccharomycetales</taxon>
        <taxon>Saccharomycetaceae</taxon>
        <taxon>Eremothecium</taxon>
    </lineage>
</organism>
<dbReference type="HOGENOM" id="CLU_357505_0_0_1"/>
<sequence length="775" mass="89413">MSEPDLDGLSQSFTQLLEEFKDSVNKFFSMPNIVMEEKENVPTVSQNEVLSLYTKLDRLLRELSLCRVYEASVQELDSVNTRKRKRCYQLMSQTRVYNLMWNVGLKRLDSVISGAVSEVDLTGIADNVMETLGERFIVNLGETAAAIEKLCTVYKCVDNWNPFMIPGYPKIINVDHFLVKYALHQYEKLYSELGSEIFKRLLSFVINQVQTINVHSKDIMPAIQCTSLKVEIESLYRDFKCPKLPVLFYKFITHNVELADGSTFLQFFTSQYLNIYRDHKSPDDEFYLEALKDLLKLTRSLFGTDFHKVSKRICDKILKSTILTRECLIPLVETSVSKANIKSIWLIIYTHINAGALESCKEAFSVSLRSVGKSKCWSIFHQVLNFGRNQAYAIQIRSFLWELLQENFEGDLNLVEFLANDMDVCIKRFMERIRAKLDANIEVSAKCMEAKFYEKIFSEIRSILEVLSELKLLGVFMPVYYEKYWFRRIILNGREYKKCIDEKIVLMEDGLEKLVGQKSALVSSMLEVVAEIKKNGCFTNINNIDTVSITIPRSAVPESFLDYTVEIKTLPADLQKTLEELNSLRTNSSSPIVTQSQFALHHLEVETPFTFPDNSKFILDVTMVQACILDYFNDLDQITVDQVSRRYGIEDFELTMAMESFVSIGMVKKVGNNYRLDYNFTPKGSASSSGKRRVPYSGKRRLKSVEKRDSTWKIEILRAALIRTLKYGQRHMTFNELKAEILNQISGFSVGELKIAVDKSKDYYSYHNGKYKFII</sequence>
<name>G8JQ73_ERECY</name>
<protein>
    <recommendedName>
        <fullName evidence="2">Cullin family profile domain-containing protein</fullName>
    </recommendedName>
</protein>
<accession>G8JQ73</accession>
<reference evidence="4" key="1">
    <citation type="journal article" date="2012" name="G3 (Bethesda)">
        <title>Pichia sorbitophila, an interspecies yeast hybrid reveals early steps of genome resolution following polyploidization.</title>
        <authorList>
            <person name="Leh Louis V."/>
            <person name="Despons L."/>
            <person name="Friedrich A."/>
            <person name="Martin T."/>
            <person name="Durrens P."/>
            <person name="Casaregola S."/>
            <person name="Neuveglise C."/>
            <person name="Fairhead C."/>
            <person name="Marck C."/>
            <person name="Cruz J.A."/>
            <person name="Straub M.L."/>
            <person name="Kugler V."/>
            <person name="Sacerdot C."/>
            <person name="Uzunov Z."/>
            <person name="Thierry A."/>
            <person name="Weiss S."/>
            <person name="Bleykasten C."/>
            <person name="De Montigny J."/>
            <person name="Jacques N."/>
            <person name="Jung P."/>
            <person name="Lemaire M."/>
            <person name="Mallet S."/>
            <person name="Morel G."/>
            <person name="Richard G.F."/>
            <person name="Sarkar A."/>
            <person name="Savel G."/>
            <person name="Schacherer J."/>
            <person name="Seret M.L."/>
            <person name="Talla E."/>
            <person name="Samson G."/>
            <person name="Jubin C."/>
            <person name="Poulain J."/>
            <person name="Vacherie B."/>
            <person name="Barbe V."/>
            <person name="Pelletier E."/>
            <person name="Sherman D.J."/>
            <person name="Westhof E."/>
            <person name="Weissenbach J."/>
            <person name="Baret P.V."/>
            <person name="Wincker P."/>
            <person name="Gaillardin C."/>
            <person name="Dujon B."/>
            <person name="Souciet J.L."/>
        </authorList>
    </citation>
    <scope>NUCLEOTIDE SEQUENCE [LARGE SCALE GENOMIC DNA]</scope>
    <source>
        <strain evidence="4">CBS 270.75 / DBVPG 7215 / KCTC 17166 / NRRL Y-17582</strain>
    </source>
</reference>
<dbReference type="OMA" id="MVQACIL"/>
<dbReference type="Gene3D" id="3.30.230.130">
    <property type="entry name" value="Cullin, Chain C, Domain 2"/>
    <property type="match status" value="1"/>
</dbReference>
<comment type="similarity">
    <text evidence="1">Belongs to the cullin family.</text>
</comment>
<dbReference type="InterPro" id="IPR016158">
    <property type="entry name" value="Cullin_homology"/>
</dbReference>
<evidence type="ECO:0000259" key="2">
    <source>
        <dbReference type="PROSITE" id="PS50069"/>
    </source>
</evidence>
<dbReference type="eggNOG" id="KOG2166">
    <property type="taxonomic scope" value="Eukaryota"/>
</dbReference>
<dbReference type="RefSeq" id="XP_003644892.1">
    <property type="nucleotide sequence ID" value="XM_003644844.1"/>
</dbReference>
<dbReference type="PROSITE" id="PS50069">
    <property type="entry name" value="CULLIN_2"/>
    <property type="match status" value="1"/>
</dbReference>
<feature type="domain" description="Cullin family profile" evidence="2">
    <location>
        <begin position="428"/>
        <end position="662"/>
    </location>
</feature>
<dbReference type="InterPro" id="IPR036317">
    <property type="entry name" value="Cullin_homology_sf"/>
</dbReference>
<dbReference type="GeneID" id="11473064"/>